<dbReference type="PANTHER" id="PTHR46562">
    <property type="entry name" value="SERINE/THREONINE-KINASE ULK4-LIKE PROTEIN-RELATED"/>
    <property type="match status" value="1"/>
</dbReference>
<evidence type="ECO:0000313" key="4">
    <source>
        <dbReference type="Proteomes" id="UP001054252"/>
    </source>
</evidence>
<dbReference type="AlphaFoldDB" id="A0AAV5MTD8"/>
<evidence type="ECO:0000313" key="3">
    <source>
        <dbReference type="EMBL" id="GKV52854.1"/>
    </source>
</evidence>
<dbReference type="GO" id="GO:0008017">
    <property type="term" value="F:microtubule binding"/>
    <property type="evidence" value="ECO:0007669"/>
    <property type="project" value="InterPro"/>
</dbReference>
<keyword evidence="4" id="KW-1185">Reference proteome</keyword>
<comment type="caution">
    <text evidence="3">The sequence shown here is derived from an EMBL/GenBank/DDBJ whole genome shotgun (WGS) entry which is preliminary data.</text>
</comment>
<dbReference type="Pfam" id="PF24970">
    <property type="entry name" value="ARM_RUK"/>
    <property type="match status" value="1"/>
</dbReference>
<evidence type="ECO:0000259" key="2">
    <source>
        <dbReference type="Pfam" id="PF24970"/>
    </source>
</evidence>
<dbReference type="InterPro" id="IPR044591">
    <property type="entry name" value="RUK"/>
</dbReference>
<proteinExistence type="predicted"/>
<dbReference type="InterPro" id="IPR056980">
    <property type="entry name" value="ARM_RUK"/>
</dbReference>
<organism evidence="3 4">
    <name type="scientific">Rubroshorea leprosula</name>
    <dbReference type="NCBI Taxonomy" id="152421"/>
    <lineage>
        <taxon>Eukaryota</taxon>
        <taxon>Viridiplantae</taxon>
        <taxon>Streptophyta</taxon>
        <taxon>Embryophyta</taxon>
        <taxon>Tracheophyta</taxon>
        <taxon>Spermatophyta</taxon>
        <taxon>Magnoliopsida</taxon>
        <taxon>eudicotyledons</taxon>
        <taxon>Gunneridae</taxon>
        <taxon>Pentapetalae</taxon>
        <taxon>rosids</taxon>
        <taxon>malvids</taxon>
        <taxon>Malvales</taxon>
        <taxon>Dipterocarpaceae</taxon>
        <taxon>Rubroshorea</taxon>
    </lineage>
</organism>
<accession>A0AAV5MTD8</accession>
<feature type="domain" description="Serine/threonine-protein kinase ULK4/RUNKEL HEAT repeats" evidence="1">
    <location>
        <begin position="122"/>
        <end position="301"/>
    </location>
</feature>
<dbReference type="PANTHER" id="PTHR46562:SF1">
    <property type="entry name" value="SERINE_THREONINE-PROTEIN KINASE ULK4"/>
    <property type="match status" value="1"/>
</dbReference>
<feature type="domain" description="RUNKEL ARM-repeat" evidence="2">
    <location>
        <begin position="308"/>
        <end position="550"/>
    </location>
</feature>
<dbReference type="SUPFAM" id="SSF48371">
    <property type="entry name" value="ARM repeat"/>
    <property type="match status" value="1"/>
</dbReference>
<dbReference type="InterPro" id="IPR056981">
    <property type="entry name" value="HEAT_ULK4_RUNKEL"/>
</dbReference>
<evidence type="ECO:0000259" key="1">
    <source>
        <dbReference type="Pfam" id="PF23606"/>
    </source>
</evidence>
<name>A0AAV5MTD8_9ROSI</name>
<dbReference type="EMBL" id="BPVZ01000892">
    <property type="protein sequence ID" value="GKV52854.1"/>
    <property type="molecule type" value="Genomic_DNA"/>
</dbReference>
<sequence>MAPALVKGSAREQQISLNLLSMTMLGSHILTNIGRYLLQLVEDKNLVPGLVPLIEQGSEVLRGKALVFVALLCKNGKRWLPHFFCNARLLSILDRLAKEKDSYLQQCLDSFVHVVASTVPGLLDNITGDIQQMVGGTRHGHFSALTSRVAPKTNIHLFPVVLHLLGSSSFKNKVVTHQVLQQLANLIQVVETPFQSVAEEASLILPSLDVFISGILRSLTVLYRGNKDGDARCLCLKILFDVMVIFLNEPFVHEQKSEDLKLISNSHFLPLYPTLIDDEDPIPMYAQKLLVMLIEFGYIKIPDILDLKMVSRCFEFLLGDLSSANVNNVKLCLALASAPEMDSKLLSQLKVVRKIGNLLEFVYAKDMEDFLEPTLSLWRAFLLQSVPSRKGIVYTKEPVLLDGYSEASSAVDQQQCIRDIIDFGSNVGVLLELSGSSEANVADIASECVVLLFKAAPREATTGFLTNLPKVGAIIESWHKGISHLLLQRMLHALGYSCRQYLSHAMILSISALEITRIEAIVSELKGSSIPSLADVASLVGLELQRLRRCI</sequence>
<dbReference type="GO" id="GO:0000914">
    <property type="term" value="P:phragmoplast assembly"/>
    <property type="evidence" value="ECO:0007669"/>
    <property type="project" value="InterPro"/>
</dbReference>
<gene>
    <name evidence="3" type="ORF">SLEP1_g59410</name>
</gene>
<protein>
    <submittedName>
        <fullName evidence="3">Uncharacterized protein</fullName>
    </submittedName>
</protein>
<dbReference type="InterPro" id="IPR016024">
    <property type="entry name" value="ARM-type_fold"/>
</dbReference>
<dbReference type="Proteomes" id="UP001054252">
    <property type="component" value="Unassembled WGS sequence"/>
</dbReference>
<reference evidence="3 4" key="1">
    <citation type="journal article" date="2021" name="Commun. Biol.">
        <title>The genome of Shorea leprosula (Dipterocarpaceae) highlights the ecological relevance of drought in aseasonal tropical rainforests.</title>
        <authorList>
            <person name="Ng K.K.S."/>
            <person name="Kobayashi M.J."/>
            <person name="Fawcett J.A."/>
            <person name="Hatakeyama M."/>
            <person name="Paape T."/>
            <person name="Ng C.H."/>
            <person name="Ang C.C."/>
            <person name="Tnah L.H."/>
            <person name="Lee C.T."/>
            <person name="Nishiyama T."/>
            <person name="Sese J."/>
            <person name="O'Brien M.J."/>
            <person name="Copetti D."/>
            <person name="Mohd Noor M.I."/>
            <person name="Ong R.C."/>
            <person name="Putra M."/>
            <person name="Sireger I.Z."/>
            <person name="Indrioko S."/>
            <person name="Kosugi Y."/>
            <person name="Izuno A."/>
            <person name="Isagi Y."/>
            <person name="Lee S.L."/>
            <person name="Shimizu K.K."/>
        </authorList>
    </citation>
    <scope>NUCLEOTIDE SEQUENCE [LARGE SCALE GENOMIC DNA]</scope>
    <source>
        <strain evidence="3">214</strain>
    </source>
</reference>
<dbReference type="Pfam" id="PF23606">
    <property type="entry name" value="HEAT_ULK4"/>
    <property type="match status" value="1"/>
</dbReference>